<accession>A0A1H6QL67</accession>
<evidence type="ECO:0000256" key="5">
    <source>
        <dbReference type="SAM" id="SignalP"/>
    </source>
</evidence>
<dbReference type="GO" id="GO:0015833">
    <property type="term" value="P:peptide transport"/>
    <property type="evidence" value="ECO:0007669"/>
    <property type="project" value="TreeGrafter"/>
</dbReference>
<feature type="signal peptide" evidence="5">
    <location>
        <begin position="1"/>
        <end position="18"/>
    </location>
</feature>
<dbReference type="PANTHER" id="PTHR30290:SF10">
    <property type="entry name" value="PERIPLASMIC OLIGOPEPTIDE-BINDING PROTEIN-RELATED"/>
    <property type="match status" value="1"/>
</dbReference>
<keyword evidence="3" id="KW-0813">Transport</keyword>
<dbReference type="InterPro" id="IPR023765">
    <property type="entry name" value="SBP_5_CS"/>
</dbReference>
<dbReference type="CDD" id="cd08504">
    <property type="entry name" value="PBP2_OppA"/>
    <property type="match status" value="1"/>
</dbReference>
<dbReference type="InterPro" id="IPR039424">
    <property type="entry name" value="SBP_5"/>
</dbReference>
<reference evidence="8" key="1">
    <citation type="submission" date="2016-10" db="EMBL/GenBank/DDBJ databases">
        <authorList>
            <person name="Varghese N."/>
            <person name="Submissions S."/>
        </authorList>
    </citation>
    <scope>NUCLEOTIDE SEQUENCE [LARGE SCALE GENOMIC DNA]</scope>
    <source>
        <strain evidence="8">DSM 20406</strain>
    </source>
</reference>
<dbReference type="Pfam" id="PF00496">
    <property type="entry name" value="SBP_bac_5"/>
    <property type="match status" value="1"/>
</dbReference>
<evidence type="ECO:0000259" key="6">
    <source>
        <dbReference type="Pfam" id="PF00496"/>
    </source>
</evidence>
<keyword evidence="4 5" id="KW-0732">Signal</keyword>
<evidence type="ECO:0000313" key="8">
    <source>
        <dbReference type="Proteomes" id="UP000183028"/>
    </source>
</evidence>
<dbReference type="InterPro" id="IPR000914">
    <property type="entry name" value="SBP_5_dom"/>
</dbReference>
<feature type="chain" id="PRO_5039243876" evidence="5">
    <location>
        <begin position="19"/>
        <end position="540"/>
    </location>
</feature>
<dbReference type="PROSITE" id="PS01040">
    <property type="entry name" value="SBP_BACTERIAL_5"/>
    <property type="match status" value="1"/>
</dbReference>
<dbReference type="PANTHER" id="PTHR30290">
    <property type="entry name" value="PERIPLASMIC BINDING COMPONENT OF ABC TRANSPORTER"/>
    <property type="match status" value="1"/>
</dbReference>
<dbReference type="GeneID" id="54120593"/>
<gene>
    <name evidence="7" type="ORF">SAMN04487834_100269</name>
</gene>
<feature type="domain" description="Solute-binding protein family 5" evidence="6">
    <location>
        <begin position="73"/>
        <end position="461"/>
    </location>
</feature>
<evidence type="ECO:0000256" key="3">
    <source>
        <dbReference type="ARBA" id="ARBA00022448"/>
    </source>
</evidence>
<dbReference type="Gene3D" id="3.10.105.10">
    <property type="entry name" value="Dipeptide-binding Protein, Domain 3"/>
    <property type="match status" value="1"/>
</dbReference>
<dbReference type="FunFam" id="3.90.76.10:FF:000001">
    <property type="entry name" value="Oligopeptide ABC transporter substrate-binding protein"/>
    <property type="match status" value="1"/>
</dbReference>
<dbReference type="STRING" id="322505.SAMN04487836_11010"/>
<dbReference type="RefSeq" id="WP_033163201.1">
    <property type="nucleotide sequence ID" value="NZ_CACVPP010000019.1"/>
</dbReference>
<dbReference type="Gene3D" id="3.90.76.10">
    <property type="entry name" value="Dipeptide-binding Protein, Domain 1"/>
    <property type="match status" value="1"/>
</dbReference>
<dbReference type="SUPFAM" id="SSF53850">
    <property type="entry name" value="Periplasmic binding protein-like II"/>
    <property type="match status" value="1"/>
</dbReference>
<comment type="similarity">
    <text evidence="2">Belongs to the bacterial solute-binding protein 5 family.</text>
</comment>
<dbReference type="PIRSF" id="PIRSF002741">
    <property type="entry name" value="MppA"/>
    <property type="match status" value="1"/>
</dbReference>
<dbReference type="PROSITE" id="PS51257">
    <property type="entry name" value="PROKAR_LIPOPROTEIN"/>
    <property type="match status" value="1"/>
</dbReference>
<dbReference type="Proteomes" id="UP000183028">
    <property type="component" value="Unassembled WGS sequence"/>
</dbReference>
<protein>
    <submittedName>
        <fullName evidence="7">Oligopeptide transport system substrate-binding protein</fullName>
    </submittedName>
</protein>
<sequence>MKKLGRVAAVALSATMLAGCGGAGKKTDTSTFRFASELDIMGMDSSVVDDGMSFNALHAITEGLEGLDKNGKTVNAVAQSYKVSDDRKTYTFKLRKDAKWSNGDDVTANDFVYAWQRIIKNAGNYAYMYGSDGANILNADALIKKGTTATQAELDTLGVKAQDDKTLVVTLAAPVPFFLDLMTFPCYYPINQKFAEKAGKDYATKPEYLLSNGPFVMKKWTKGKSADFVKNDKYYDAKDVKLKNLHFDLAMKPQSASANFDSGRVDYATISSDLVDKYKGKDTYKSFNEGYLFYLEPNTKDPVMANKNIRKAISLAVNRKQLCSDVLKDGSKEAKGFVPAQLSQSPDGKDFRSIAGSFTKYDEKAAQEALNAGLAELGKSEVTVQLLYGTDESPMDSVAEYVQGNLAKLKGLKVEMSATTKQDRINNRMKNGNFQLAVTRWGPDYADPTTYLNLLSTGNSNNYGEWSNAQYDALMKQIQTETDASKRYDLMVQAEKIGMDDLADIPLFEKGGSALQATSVSGLVHKAVGVPYTFKFVTLK</sequence>
<dbReference type="EMBL" id="FNYK01000002">
    <property type="protein sequence ID" value="SEI39732.1"/>
    <property type="molecule type" value="Genomic_DNA"/>
</dbReference>
<name>A0A1H6QL67_9FIRM</name>
<dbReference type="eggNOG" id="COG4166">
    <property type="taxonomic scope" value="Bacteria"/>
</dbReference>
<dbReference type="FunFam" id="3.10.105.10:FF:000001">
    <property type="entry name" value="Oligopeptide ABC transporter, oligopeptide-binding protein"/>
    <property type="match status" value="1"/>
</dbReference>
<evidence type="ECO:0000256" key="4">
    <source>
        <dbReference type="ARBA" id="ARBA00022729"/>
    </source>
</evidence>
<proteinExistence type="inferred from homology"/>
<comment type="subcellular location">
    <subcellularLocation>
        <location evidence="1">Cell membrane</location>
        <topology evidence="1">Lipid-anchor</topology>
    </subcellularLocation>
</comment>
<dbReference type="InterPro" id="IPR030678">
    <property type="entry name" value="Peptide/Ni-bd"/>
</dbReference>
<dbReference type="GO" id="GO:0043190">
    <property type="term" value="C:ATP-binding cassette (ABC) transporter complex"/>
    <property type="evidence" value="ECO:0007669"/>
    <property type="project" value="InterPro"/>
</dbReference>
<dbReference type="OrthoDB" id="403896at2"/>
<evidence type="ECO:0000256" key="1">
    <source>
        <dbReference type="ARBA" id="ARBA00004193"/>
    </source>
</evidence>
<organism evidence="7 8">
    <name type="scientific">Sharpea azabuensis</name>
    <dbReference type="NCBI Taxonomy" id="322505"/>
    <lineage>
        <taxon>Bacteria</taxon>
        <taxon>Bacillati</taxon>
        <taxon>Bacillota</taxon>
        <taxon>Erysipelotrichia</taxon>
        <taxon>Erysipelotrichales</taxon>
        <taxon>Coprobacillaceae</taxon>
        <taxon>Sharpea</taxon>
    </lineage>
</organism>
<evidence type="ECO:0000256" key="2">
    <source>
        <dbReference type="ARBA" id="ARBA00005695"/>
    </source>
</evidence>
<dbReference type="GO" id="GO:1904680">
    <property type="term" value="F:peptide transmembrane transporter activity"/>
    <property type="evidence" value="ECO:0007669"/>
    <property type="project" value="TreeGrafter"/>
</dbReference>
<dbReference type="Gene3D" id="3.40.190.10">
    <property type="entry name" value="Periplasmic binding protein-like II"/>
    <property type="match status" value="1"/>
</dbReference>
<dbReference type="AlphaFoldDB" id="A0A1H6QL67"/>
<keyword evidence="8" id="KW-1185">Reference proteome</keyword>
<evidence type="ECO:0000313" key="7">
    <source>
        <dbReference type="EMBL" id="SEI39732.1"/>
    </source>
</evidence>
<dbReference type="GO" id="GO:0030288">
    <property type="term" value="C:outer membrane-bounded periplasmic space"/>
    <property type="evidence" value="ECO:0007669"/>
    <property type="project" value="UniProtKB-ARBA"/>
</dbReference>